<evidence type="ECO:0000313" key="2">
    <source>
        <dbReference type="EMBL" id="KAA3940989.1"/>
    </source>
</evidence>
<dbReference type="Proteomes" id="UP000323717">
    <property type="component" value="Unassembled WGS sequence"/>
</dbReference>
<keyword evidence="1" id="KW-0732">Signal</keyword>
<evidence type="ECO:0000313" key="3">
    <source>
        <dbReference type="Proteomes" id="UP000323717"/>
    </source>
</evidence>
<organism evidence="2 3">
    <name type="scientific">Bacteroides ovatus</name>
    <dbReference type="NCBI Taxonomy" id="28116"/>
    <lineage>
        <taxon>Bacteria</taxon>
        <taxon>Pseudomonadati</taxon>
        <taxon>Bacteroidota</taxon>
        <taxon>Bacteroidia</taxon>
        <taxon>Bacteroidales</taxon>
        <taxon>Bacteroidaceae</taxon>
        <taxon>Bacteroides</taxon>
    </lineage>
</organism>
<reference evidence="2 3" key="1">
    <citation type="journal article" date="2019" name="Nat. Med.">
        <title>A library of human gut bacterial isolates paired with longitudinal multiomics data enables mechanistic microbiome research.</title>
        <authorList>
            <person name="Poyet M."/>
            <person name="Groussin M."/>
            <person name="Gibbons S.M."/>
            <person name="Avila-Pacheco J."/>
            <person name="Jiang X."/>
            <person name="Kearney S.M."/>
            <person name="Perrotta A.R."/>
            <person name="Berdy B."/>
            <person name="Zhao S."/>
            <person name="Lieberman T.D."/>
            <person name="Swanson P.K."/>
            <person name="Smith M."/>
            <person name="Roesemann S."/>
            <person name="Alexander J.E."/>
            <person name="Rich S.A."/>
            <person name="Livny J."/>
            <person name="Vlamakis H."/>
            <person name="Clish C."/>
            <person name="Bullock K."/>
            <person name="Deik A."/>
            <person name="Scott J."/>
            <person name="Pierce K.A."/>
            <person name="Xavier R.J."/>
            <person name="Alm E.J."/>
        </authorList>
    </citation>
    <scope>NUCLEOTIDE SEQUENCE [LARGE SCALE GENOMIC DNA]</scope>
    <source>
        <strain evidence="2 3">BIOML-A163</strain>
    </source>
</reference>
<dbReference type="AlphaFoldDB" id="A0A5M5BW50"/>
<dbReference type="GO" id="GO:0016829">
    <property type="term" value="F:lyase activity"/>
    <property type="evidence" value="ECO:0007669"/>
    <property type="project" value="UniProtKB-KW"/>
</dbReference>
<evidence type="ECO:0000256" key="1">
    <source>
        <dbReference type="SAM" id="SignalP"/>
    </source>
</evidence>
<sequence>MDIKKVTFIIASSLVLCFMASAQSKLISINEKGKLSYHSYTDKGDLLPDFSFCGYKGGGVAIPHIKVTASISPSPNKEDDTPFIQAVIDKVAKLQPDEDGFRGCILLRKGVYHIASPIRITASGIVLRGEGNNK</sequence>
<feature type="signal peptide" evidence="1">
    <location>
        <begin position="1"/>
        <end position="22"/>
    </location>
</feature>
<dbReference type="SUPFAM" id="SSF51126">
    <property type="entry name" value="Pectin lyase-like"/>
    <property type="match status" value="1"/>
</dbReference>
<gene>
    <name evidence="2" type="ORF">F3D71_23280</name>
</gene>
<feature type="chain" id="PRO_5024466028" evidence="1">
    <location>
        <begin position="23"/>
        <end position="134"/>
    </location>
</feature>
<keyword evidence="2" id="KW-0456">Lyase</keyword>
<accession>A0A5M5BW50</accession>
<name>A0A5M5BW50_BACOV</name>
<comment type="caution">
    <text evidence="2">The sequence shown here is derived from an EMBL/GenBank/DDBJ whole genome shotgun (WGS) entry which is preliminary data.</text>
</comment>
<dbReference type="InterPro" id="IPR012334">
    <property type="entry name" value="Pectin_lyas_fold"/>
</dbReference>
<dbReference type="InterPro" id="IPR011050">
    <property type="entry name" value="Pectin_lyase_fold/virulence"/>
</dbReference>
<dbReference type="EMBL" id="VWLE01000479">
    <property type="protein sequence ID" value="KAA3940989.1"/>
    <property type="molecule type" value="Genomic_DNA"/>
</dbReference>
<protein>
    <submittedName>
        <fullName evidence="2">Pectate lyase</fullName>
    </submittedName>
</protein>
<proteinExistence type="predicted"/>
<feature type="non-terminal residue" evidence="2">
    <location>
        <position position="134"/>
    </location>
</feature>
<dbReference type="Gene3D" id="2.160.20.10">
    <property type="entry name" value="Single-stranded right-handed beta-helix, Pectin lyase-like"/>
    <property type="match status" value="1"/>
</dbReference>